<proteinExistence type="predicted"/>
<dbReference type="EMBL" id="BGZK01001433">
    <property type="protein sequence ID" value="GBP79834.1"/>
    <property type="molecule type" value="Genomic_DNA"/>
</dbReference>
<evidence type="ECO:0000313" key="2">
    <source>
        <dbReference type="EMBL" id="GBP79834.1"/>
    </source>
</evidence>
<reference evidence="2 3" key="1">
    <citation type="journal article" date="2019" name="Commun. Biol.">
        <title>The bagworm genome reveals a unique fibroin gene that provides high tensile strength.</title>
        <authorList>
            <person name="Kono N."/>
            <person name="Nakamura H."/>
            <person name="Ohtoshi R."/>
            <person name="Tomita M."/>
            <person name="Numata K."/>
            <person name="Arakawa K."/>
        </authorList>
    </citation>
    <scope>NUCLEOTIDE SEQUENCE [LARGE SCALE GENOMIC DNA]</scope>
</reference>
<evidence type="ECO:0000256" key="1">
    <source>
        <dbReference type="SAM" id="Coils"/>
    </source>
</evidence>
<dbReference type="Proteomes" id="UP000299102">
    <property type="component" value="Unassembled WGS sequence"/>
</dbReference>
<gene>
    <name evidence="2" type="ORF">EVAR_50170_1</name>
</gene>
<organism evidence="2 3">
    <name type="scientific">Eumeta variegata</name>
    <name type="common">Bagworm moth</name>
    <name type="synonym">Eumeta japonica</name>
    <dbReference type="NCBI Taxonomy" id="151549"/>
    <lineage>
        <taxon>Eukaryota</taxon>
        <taxon>Metazoa</taxon>
        <taxon>Ecdysozoa</taxon>
        <taxon>Arthropoda</taxon>
        <taxon>Hexapoda</taxon>
        <taxon>Insecta</taxon>
        <taxon>Pterygota</taxon>
        <taxon>Neoptera</taxon>
        <taxon>Endopterygota</taxon>
        <taxon>Lepidoptera</taxon>
        <taxon>Glossata</taxon>
        <taxon>Ditrysia</taxon>
        <taxon>Tineoidea</taxon>
        <taxon>Psychidae</taxon>
        <taxon>Oiketicinae</taxon>
        <taxon>Eumeta</taxon>
    </lineage>
</organism>
<keyword evidence="1" id="KW-0175">Coiled coil</keyword>
<name>A0A4C1YYG5_EUMVA</name>
<sequence>MGRLKYRQIFEEVMVSPARQTRARDPEAELIGEQLIKTYYFFGDFVWYVQTRERLQVLVSEMDECRNRYEQSLLQIQALQEELNSIRKRTYELQYQ</sequence>
<accession>A0A4C1YYG5</accession>
<dbReference type="OrthoDB" id="7474798at2759"/>
<dbReference type="AlphaFoldDB" id="A0A4C1YYG5"/>
<protein>
    <submittedName>
        <fullName evidence="2">Uncharacterized protein</fullName>
    </submittedName>
</protein>
<keyword evidence="3" id="KW-1185">Reference proteome</keyword>
<feature type="coiled-coil region" evidence="1">
    <location>
        <begin position="48"/>
        <end position="89"/>
    </location>
</feature>
<comment type="caution">
    <text evidence="2">The sequence shown here is derived from an EMBL/GenBank/DDBJ whole genome shotgun (WGS) entry which is preliminary data.</text>
</comment>
<evidence type="ECO:0000313" key="3">
    <source>
        <dbReference type="Proteomes" id="UP000299102"/>
    </source>
</evidence>